<comment type="caution">
    <text evidence="1">The sequence shown here is derived from an EMBL/GenBank/DDBJ whole genome shotgun (WGS) entry which is preliminary data.</text>
</comment>
<reference evidence="1 2" key="1">
    <citation type="submission" date="2021-06" db="EMBL/GenBank/DDBJ databases">
        <title>Caerostris darwini draft genome.</title>
        <authorList>
            <person name="Kono N."/>
            <person name="Arakawa K."/>
        </authorList>
    </citation>
    <scope>NUCLEOTIDE SEQUENCE [LARGE SCALE GENOMIC DNA]</scope>
</reference>
<dbReference type="Proteomes" id="UP001054837">
    <property type="component" value="Unassembled WGS sequence"/>
</dbReference>
<name>A0AAV4RSI5_9ARAC</name>
<proteinExistence type="predicted"/>
<dbReference type="AlphaFoldDB" id="A0AAV4RSI5"/>
<sequence length="119" mass="13218">MVAVNAARKKLESIYSVPHSILSRDTNTYRILVNNKEVMVSIEIFNPAFLWAPEISTTTSSTDTAISALLYSHSRDNFQCFTCDVLSSSQVQNCKLPSNPKTGRLTENICEFLIDIGGK</sequence>
<organism evidence="1 2">
    <name type="scientific">Caerostris darwini</name>
    <dbReference type="NCBI Taxonomy" id="1538125"/>
    <lineage>
        <taxon>Eukaryota</taxon>
        <taxon>Metazoa</taxon>
        <taxon>Ecdysozoa</taxon>
        <taxon>Arthropoda</taxon>
        <taxon>Chelicerata</taxon>
        <taxon>Arachnida</taxon>
        <taxon>Araneae</taxon>
        <taxon>Araneomorphae</taxon>
        <taxon>Entelegynae</taxon>
        <taxon>Araneoidea</taxon>
        <taxon>Araneidae</taxon>
        <taxon>Caerostris</taxon>
    </lineage>
</organism>
<protein>
    <submittedName>
        <fullName evidence="1">Uncharacterized protein</fullName>
    </submittedName>
</protein>
<evidence type="ECO:0000313" key="1">
    <source>
        <dbReference type="EMBL" id="GIY24868.1"/>
    </source>
</evidence>
<accession>A0AAV4RSI5</accession>
<keyword evidence="2" id="KW-1185">Reference proteome</keyword>
<dbReference type="EMBL" id="BPLQ01006749">
    <property type="protein sequence ID" value="GIY24868.1"/>
    <property type="molecule type" value="Genomic_DNA"/>
</dbReference>
<evidence type="ECO:0000313" key="2">
    <source>
        <dbReference type="Proteomes" id="UP001054837"/>
    </source>
</evidence>
<gene>
    <name evidence="1" type="ORF">CDAR_613621</name>
</gene>